<dbReference type="Pfam" id="PF00169">
    <property type="entry name" value="PH"/>
    <property type="match status" value="1"/>
</dbReference>
<feature type="region of interest" description="Disordered" evidence="1">
    <location>
        <begin position="449"/>
        <end position="470"/>
    </location>
</feature>
<gene>
    <name evidence="4" type="primary">LOC111145324</name>
</gene>
<dbReference type="InterPro" id="IPR011993">
    <property type="entry name" value="PH-like_dom_sf"/>
</dbReference>
<dbReference type="RefSeq" id="XP_022355869.1">
    <property type="nucleotide sequence ID" value="XM_022500161.1"/>
</dbReference>
<evidence type="ECO:0000313" key="4">
    <source>
        <dbReference type="RefSeq" id="XP_022355869.1"/>
    </source>
</evidence>
<dbReference type="OrthoDB" id="9900190at2759"/>
<feature type="domain" description="PH" evidence="2">
    <location>
        <begin position="20"/>
        <end position="135"/>
    </location>
</feature>
<dbReference type="InterPro" id="IPR001849">
    <property type="entry name" value="PH_domain"/>
</dbReference>
<keyword evidence="3" id="KW-1185">Reference proteome</keyword>
<dbReference type="PROSITE" id="PS50003">
    <property type="entry name" value="PH_DOMAIN"/>
    <property type="match status" value="1"/>
</dbReference>
<evidence type="ECO:0000313" key="3">
    <source>
        <dbReference type="Proteomes" id="UP000248482"/>
    </source>
</evidence>
<accession>A0A2Y9J850</accession>
<reference evidence="4" key="1">
    <citation type="submission" date="2025-08" db="UniProtKB">
        <authorList>
            <consortium name="RefSeq"/>
        </authorList>
    </citation>
    <scope>IDENTIFICATION</scope>
    <source>
        <tissue evidence="4">Blood</tissue>
    </source>
</reference>
<feature type="compositionally biased region" description="Low complexity" evidence="1">
    <location>
        <begin position="158"/>
        <end position="170"/>
    </location>
</feature>
<dbReference type="GeneID" id="111145324"/>
<feature type="region of interest" description="Disordered" evidence="1">
    <location>
        <begin position="144"/>
        <end position="186"/>
    </location>
</feature>
<dbReference type="STRING" id="391180.A0A2Y9J850"/>
<sequence length="470" mass="52490">MEPRPQKSPGKPLAFYYENEVCKQDYFIKSPPPQLFFSASSWKRRFFILSKSGERSLRLSYYKDQHRRGSIEIDRNSSVEVGIHGQEKMQSVQKMFKCLPDEVMSIRTTNREYFLIGQDREKIKDWVSFVSSFCLGGETARHSPQQEKFSLGGKRPSSDPSPLLGPSSTSEAVGPTTPRNSLPDMHLMEKNSPGLRQAHLLHDFLSETTEDTEEESYYVSPKSILLELNTFVASDDSGESAEADSLDQFSETTENHYMSMKSYVFREMSHETADSNKESQALPEIQNGGLHLQEQDSQSDSCLPPANMEAQTVNDKKGLASLTVVQLSILINNIPDEGQVEQLNVFLSPSDIINYLTLTEAAGQICVAQWQGPARLGCLFFHGDHLLAVNDLKPHGLDEASLFLSRSVQKEKIKLTIGRIPNSEKFHAVSCMCSLKNERVVPCQLGKSGPGKTLKRSPAIRKGQCKGSGE</sequence>
<name>A0A2Y9J850_ENHLU</name>
<dbReference type="AlphaFoldDB" id="A0A2Y9J850"/>
<evidence type="ECO:0000259" key="2">
    <source>
        <dbReference type="PROSITE" id="PS50003"/>
    </source>
</evidence>
<protein>
    <submittedName>
        <fullName evidence="4">Pleckstrin homology domain-containing family S member 1 isoform X1</fullName>
    </submittedName>
</protein>
<proteinExistence type="predicted"/>
<dbReference type="PANTHER" id="PTHR47014:SF1">
    <property type="entry name" value="PLECKSTRIN HOMOLOGY DOMAIN-CONTAINING FAMILY S MEMBER 1"/>
    <property type="match status" value="1"/>
</dbReference>
<dbReference type="PANTHER" id="PTHR47014">
    <property type="entry name" value="PLECKSTRIN HOMOLOGY DOMAIN-CONTAINING FAMILY S MEMBER 1"/>
    <property type="match status" value="1"/>
</dbReference>
<dbReference type="Gene3D" id="2.30.29.30">
    <property type="entry name" value="Pleckstrin-homology domain (PH domain)/Phosphotyrosine-binding domain (PTB)"/>
    <property type="match status" value="1"/>
</dbReference>
<dbReference type="SMART" id="SM00233">
    <property type="entry name" value="PH"/>
    <property type="match status" value="1"/>
</dbReference>
<evidence type="ECO:0000256" key="1">
    <source>
        <dbReference type="SAM" id="MobiDB-lite"/>
    </source>
</evidence>
<dbReference type="SUPFAM" id="SSF50729">
    <property type="entry name" value="PH domain-like"/>
    <property type="match status" value="1"/>
</dbReference>
<dbReference type="KEGG" id="elk:111145324"/>
<dbReference type="InterPro" id="IPR042986">
    <property type="entry name" value="PLEKHS1"/>
</dbReference>
<organism evidence="3 4">
    <name type="scientific">Enhydra lutris kenyoni</name>
    <name type="common">northern sea otter</name>
    <dbReference type="NCBI Taxonomy" id="391180"/>
    <lineage>
        <taxon>Eukaryota</taxon>
        <taxon>Metazoa</taxon>
        <taxon>Chordata</taxon>
        <taxon>Craniata</taxon>
        <taxon>Vertebrata</taxon>
        <taxon>Euteleostomi</taxon>
        <taxon>Mammalia</taxon>
        <taxon>Eutheria</taxon>
        <taxon>Laurasiatheria</taxon>
        <taxon>Carnivora</taxon>
        <taxon>Caniformia</taxon>
        <taxon>Musteloidea</taxon>
        <taxon>Mustelidae</taxon>
        <taxon>Lutrinae</taxon>
        <taxon>Enhydra</taxon>
    </lineage>
</organism>
<dbReference type="Proteomes" id="UP000248482">
    <property type="component" value="Unplaced"/>
</dbReference>